<dbReference type="Gene3D" id="3.30.70.270">
    <property type="match status" value="1"/>
</dbReference>
<dbReference type="RefSeq" id="WP_095509538.1">
    <property type="nucleotide sequence ID" value="NZ_MQWD01000001.1"/>
</dbReference>
<dbReference type="SUPFAM" id="SSF56672">
    <property type="entry name" value="DNA/RNA polymerases"/>
    <property type="match status" value="1"/>
</dbReference>
<feature type="compositionally biased region" description="Basic and acidic residues" evidence="2">
    <location>
        <begin position="121"/>
        <end position="130"/>
    </location>
</feature>
<dbReference type="OrthoDB" id="9808813at2"/>
<dbReference type="GO" id="GO:0009432">
    <property type="term" value="P:SOS response"/>
    <property type="evidence" value="ECO:0007669"/>
    <property type="project" value="TreeGrafter"/>
</dbReference>
<evidence type="ECO:0000256" key="2">
    <source>
        <dbReference type="SAM" id="MobiDB-lite"/>
    </source>
</evidence>
<sequence>MSVPRRLVALVDCSAFYVSCERVFNPSLEGVSVAVLSNNDGCVIARSQEVKDAGVRMGEPFFNCRRELREMGARVYSSNYTLYGGMSRRVMDTLLSVSPQSSRTRSTRRSSTSPPAAGPATRREHAEATAREIRRRVLRWTGIPVRVSVAETKTLAKAASKYARTLLKARRREGPRGRRGGGRKSGSRGCACGDRGR</sequence>
<dbReference type="PROSITE" id="PS50173">
    <property type="entry name" value="UMUC"/>
    <property type="match status" value="1"/>
</dbReference>
<dbReference type="GO" id="GO:0005829">
    <property type="term" value="C:cytosol"/>
    <property type="evidence" value="ECO:0007669"/>
    <property type="project" value="TreeGrafter"/>
</dbReference>
<protein>
    <recommendedName>
        <fullName evidence="3">UmuC domain-containing protein</fullName>
    </recommendedName>
</protein>
<dbReference type="EMBL" id="MQWD01000001">
    <property type="protein sequence ID" value="PAP75894.1"/>
    <property type="molecule type" value="Genomic_DNA"/>
</dbReference>
<feature type="domain" description="UmuC" evidence="3">
    <location>
        <begin position="8"/>
        <end position="164"/>
    </location>
</feature>
<dbReference type="InterPro" id="IPR050116">
    <property type="entry name" value="DNA_polymerase-Y"/>
</dbReference>
<dbReference type="InterPro" id="IPR043128">
    <property type="entry name" value="Rev_trsase/Diguanyl_cyclase"/>
</dbReference>
<dbReference type="AlphaFoldDB" id="A0A271IYL4"/>
<dbReference type="Gene3D" id="3.40.1170.60">
    <property type="match status" value="1"/>
</dbReference>
<evidence type="ECO:0000256" key="1">
    <source>
        <dbReference type="ARBA" id="ARBA00010945"/>
    </source>
</evidence>
<gene>
    <name evidence="4" type="ORF">BSZ37_05290</name>
</gene>
<dbReference type="Proteomes" id="UP000216339">
    <property type="component" value="Unassembled WGS sequence"/>
</dbReference>
<evidence type="ECO:0000259" key="3">
    <source>
        <dbReference type="PROSITE" id="PS50173"/>
    </source>
</evidence>
<evidence type="ECO:0000313" key="4">
    <source>
        <dbReference type="EMBL" id="PAP75894.1"/>
    </source>
</evidence>
<dbReference type="GO" id="GO:0006281">
    <property type="term" value="P:DNA repair"/>
    <property type="evidence" value="ECO:0007669"/>
    <property type="project" value="InterPro"/>
</dbReference>
<feature type="region of interest" description="Disordered" evidence="2">
    <location>
        <begin position="97"/>
        <end position="130"/>
    </location>
</feature>
<reference evidence="4 5" key="1">
    <citation type="submission" date="2016-11" db="EMBL/GenBank/DDBJ databases">
        <title>Study of marine rhodopsin-containing bacteria.</title>
        <authorList>
            <person name="Yoshizawa S."/>
            <person name="Kumagai Y."/>
            <person name="Kogure K."/>
        </authorList>
    </citation>
    <scope>NUCLEOTIDE SEQUENCE [LARGE SCALE GENOMIC DNA]</scope>
    <source>
        <strain evidence="4 5">SAORIC-28</strain>
    </source>
</reference>
<dbReference type="GO" id="GO:0003887">
    <property type="term" value="F:DNA-directed DNA polymerase activity"/>
    <property type="evidence" value="ECO:0007669"/>
    <property type="project" value="TreeGrafter"/>
</dbReference>
<evidence type="ECO:0000313" key="5">
    <source>
        <dbReference type="Proteomes" id="UP000216339"/>
    </source>
</evidence>
<feature type="region of interest" description="Disordered" evidence="2">
    <location>
        <begin position="166"/>
        <end position="197"/>
    </location>
</feature>
<feature type="compositionally biased region" description="Low complexity" evidence="2">
    <location>
        <begin position="187"/>
        <end position="197"/>
    </location>
</feature>
<dbReference type="PANTHER" id="PTHR11076">
    <property type="entry name" value="DNA REPAIR POLYMERASE UMUC / TRANSFERASE FAMILY MEMBER"/>
    <property type="match status" value="1"/>
</dbReference>
<dbReference type="Pfam" id="PF00817">
    <property type="entry name" value="IMS"/>
    <property type="match status" value="1"/>
</dbReference>
<comment type="similarity">
    <text evidence="1">Belongs to the DNA polymerase type-Y family.</text>
</comment>
<name>A0A271IYL4_9BACT</name>
<feature type="compositionally biased region" description="Low complexity" evidence="2">
    <location>
        <begin position="97"/>
        <end position="115"/>
    </location>
</feature>
<dbReference type="GO" id="GO:0042276">
    <property type="term" value="P:error-prone translesion synthesis"/>
    <property type="evidence" value="ECO:0007669"/>
    <property type="project" value="TreeGrafter"/>
</dbReference>
<accession>A0A271IYL4</accession>
<keyword evidence="5" id="KW-1185">Reference proteome</keyword>
<proteinExistence type="inferred from homology"/>
<dbReference type="PANTHER" id="PTHR11076:SF34">
    <property type="entry name" value="PROTEIN UMUC"/>
    <property type="match status" value="1"/>
</dbReference>
<comment type="caution">
    <text evidence="4">The sequence shown here is derived from an EMBL/GenBank/DDBJ whole genome shotgun (WGS) entry which is preliminary data.</text>
</comment>
<dbReference type="InterPro" id="IPR001126">
    <property type="entry name" value="UmuC"/>
</dbReference>
<organism evidence="4 5">
    <name type="scientific">Rubrivirga marina</name>
    <dbReference type="NCBI Taxonomy" id="1196024"/>
    <lineage>
        <taxon>Bacteria</taxon>
        <taxon>Pseudomonadati</taxon>
        <taxon>Rhodothermota</taxon>
        <taxon>Rhodothermia</taxon>
        <taxon>Rhodothermales</taxon>
        <taxon>Rubricoccaceae</taxon>
        <taxon>Rubrivirga</taxon>
    </lineage>
</organism>
<dbReference type="InterPro" id="IPR043502">
    <property type="entry name" value="DNA/RNA_pol_sf"/>
</dbReference>
<feature type="compositionally biased region" description="Basic residues" evidence="2">
    <location>
        <begin position="167"/>
        <end position="186"/>
    </location>
</feature>